<reference evidence="1 2" key="1">
    <citation type="submission" date="2018-08" db="EMBL/GenBank/DDBJ databases">
        <title>Whole Genome Sequences of Two Pseudoalteromonas piscicida Strains, DE1-A and DE2-A, which Exhibit Strong Antibacterial Activity against Vibrio vulnificus.</title>
        <authorList>
            <person name="Richards G.P."/>
            <person name="Needleman D.S."/>
            <person name="Watson M.A."/>
            <person name="Polson S.W."/>
        </authorList>
    </citation>
    <scope>NUCLEOTIDE SEQUENCE [LARGE SCALE GENOMIC DNA]</scope>
    <source>
        <strain evidence="1 2">DE2-A</strain>
    </source>
</reference>
<proteinExistence type="predicted"/>
<protein>
    <submittedName>
        <fullName evidence="1">Uncharacterized protein</fullName>
    </submittedName>
</protein>
<dbReference type="EMBL" id="CP031761">
    <property type="protein sequence ID" value="AXR03266.1"/>
    <property type="molecule type" value="Genomic_DNA"/>
</dbReference>
<sequence>MTNIISVYSSSQCKNLRHLKQALWDFERLYNALPSSSFDKVDLITELLNLFLCFAFETRSANYSIQIISRVKDSIYDGLLDKDKDKPKSLYSVLSSKYPMINFSDSLVEESVWVDFLIRA</sequence>
<organism evidence="1 2">
    <name type="scientific">Pseudoalteromonas piscicida</name>
    <dbReference type="NCBI Taxonomy" id="43662"/>
    <lineage>
        <taxon>Bacteria</taxon>
        <taxon>Pseudomonadati</taxon>
        <taxon>Pseudomonadota</taxon>
        <taxon>Gammaproteobacteria</taxon>
        <taxon>Alteromonadales</taxon>
        <taxon>Pseudoalteromonadaceae</taxon>
        <taxon>Pseudoalteromonas</taxon>
    </lineage>
</organism>
<dbReference type="AlphaFoldDB" id="A0AAD0RKZ2"/>
<gene>
    <name evidence="1" type="ORF">D0511_15170</name>
</gene>
<evidence type="ECO:0000313" key="2">
    <source>
        <dbReference type="Proteomes" id="UP000258102"/>
    </source>
</evidence>
<accession>A0AAD0RKZ2</accession>
<name>A0AAD0RKZ2_PSEO7</name>
<evidence type="ECO:0000313" key="1">
    <source>
        <dbReference type="EMBL" id="AXR03266.1"/>
    </source>
</evidence>
<dbReference type="Proteomes" id="UP000258102">
    <property type="component" value="Chromosome 1"/>
</dbReference>